<name>A0A8J6KCV5_ELECQ</name>
<dbReference type="EMBL" id="WNTK01000003">
    <property type="protein sequence ID" value="KAG9488272.1"/>
    <property type="molecule type" value="Genomic_DNA"/>
</dbReference>
<dbReference type="OrthoDB" id="6355951at2759"/>
<dbReference type="PANTHER" id="PTHR15254:SF2">
    <property type="entry name" value="FANCONI ANEMIA GROUP G PROTEIN"/>
    <property type="match status" value="1"/>
</dbReference>
<dbReference type="SMART" id="SM00028">
    <property type="entry name" value="TPR"/>
    <property type="match status" value="3"/>
</dbReference>
<accession>A0A8J6KCV5</accession>
<dbReference type="SUPFAM" id="SSF48452">
    <property type="entry name" value="TPR-like"/>
    <property type="match status" value="2"/>
</dbReference>
<dbReference type="AlphaFoldDB" id="A0A8J6KCV5"/>
<dbReference type="InterPro" id="IPR011990">
    <property type="entry name" value="TPR-like_helical_dom_sf"/>
</dbReference>
<evidence type="ECO:0000313" key="1">
    <source>
        <dbReference type="EMBL" id="KAG9488272.1"/>
    </source>
</evidence>
<keyword evidence="2" id="KW-1185">Reference proteome</keyword>
<dbReference type="InterPro" id="IPR039684">
    <property type="entry name" value="FANCG"/>
</dbReference>
<protein>
    <recommendedName>
        <fullName evidence="3">Fanconi anemia complementation group G</fullName>
    </recommendedName>
</protein>
<dbReference type="GO" id="GO:0036297">
    <property type="term" value="P:interstrand cross-link repair"/>
    <property type="evidence" value="ECO:0007669"/>
    <property type="project" value="InterPro"/>
</dbReference>
<proteinExistence type="predicted"/>
<evidence type="ECO:0000313" key="2">
    <source>
        <dbReference type="Proteomes" id="UP000770717"/>
    </source>
</evidence>
<dbReference type="PANTHER" id="PTHR15254">
    <property type="entry name" value="FANCONI ANEMIA GROUP G PROTEIN FAMILY MEMBER"/>
    <property type="match status" value="1"/>
</dbReference>
<dbReference type="Gene3D" id="1.25.40.10">
    <property type="entry name" value="Tetratricopeptide repeat domain"/>
    <property type="match status" value="1"/>
</dbReference>
<dbReference type="Proteomes" id="UP000770717">
    <property type="component" value="Unassembled WGS sequence"/>
</dbReference>
<comment type="caution">
    <text evidence="1">The sequence shown here is derived from an EMBL/GenBank/DDBJ whole genome shotgun (WGS) entry which is preliminary data.</text>
</comment>
<sequence length="636" mass="70755">MEVDGETEDDDCGTWWTQENNSIIRTWQDSESLLDARIRAQRRQQCHSDSFHLLQKIQGLPPAPRTLPLELTVLYNMVIIHSNTTAGGLLAEHSVPVEDALSRVIEVLGQDETLGAGRWEKILAADHSLEMTSALNRLAGLQCALWLSHGQLQDAVDLLSLLGRTPDLHNCSHKEDHLLSLIKAWKVPLEEPETILTVQTTSLMKDVLYNAAALLQGVIALNASDFSQAVIFLQEAASSLCSSRVLADIYTCLGCSFYKMAKPQVSLQYWRLALRTDFQCLSALYHSSVLYHDIGDTESELEALALLHAALENPGVDDSSRKTSFPFRTELIVSSSVLGSFIHAPSSFEVKYLMARHCLQKRSIDQAVGHYLELMRELQDRSPCQGSSSSPAPLPRIPAIYLEASAALLEDERYQDVITVCSELLDSVRHLTSGVINVDSLGSNHEKAKSMREQLNCIVWASSAYLLQGEAQGMLGDHRESITDFTRCINLLVKVQCGNSGSVDFTEYKVCGILKAAALLGRYHQFQDMGENTKALTNAKLCLQVAPAFPGATSCLLNALWTLGQKKEATSQWRRYQSNKENLHQQWEDIRGDLPLYLSLIRLRGDSMDESLIRELEDYVQNEEHKMSSAGVALLL</sequence>
<dbReference type="EMBL" id="WNTK01000003">
    <property type="protein sequence ID" value="KAG9488273.1"/>
    <property type="molecule type" value="Genomic_DNA"/>
</dbReference>
<gene>
    <name evidence="1" type="ORF">GDO78_007855</name>
</gene>
<reference evidence="1" key="1">
    <citation type="thesis" date="2020" institute="ProQuest LLC" country="789 East Eisenhower Parkway, Ann Arbor, MI, USA">
        <title>Comparative Genomics and Chromosome Evolution.</title>
        <authorList>
            <person name="Mudd A.B."/>
        </authorList>
    </citation>
    <scope>NUCLEOTIDE SEQUENCE</scope>
    <source>
        <strain evidence="1">HN-11 Male</strain>
        <tissue evidence="1">Kidney and liver</tissue>
    </source>
</reference>
<dbReference type="GO" id="GO:0043240">
    <property type="term" value="C:Fanconi anaemia nuclear complex"/>
    <property type="evidence" value="ECO:0007669"/>
    <property type="project" value="InterPro"/>
</dbReference>
<dbReference type="InterPro" id="IPR019734">
    <property type="entry name" value="TPR_rpt"/>
</dbReference>
<evidence type="ECO:0008006" key="3">
    <source>
        <dbReference type="Google" id="ProtNLM"/>
    </source>
</evidence>
<organism evidence="1 2">
    <name type="scientific">Eleutherodactylus coqui</name>
    <name type="common">Puerto Rican coqui</name>
    <dbReference type="NCBI Taxonomy" id="57060"/>
    <lineage>
        <taxon>Eukaryota</taxon>
        <taxon>Metazoa</taxon>
        <taxon>Chordata</taxon>
        <taxon>Craniata</taxon>
        <taxon>Vertebrata</taxon>
        <taxon>Euteleostomi</taxon>
        <taxon>Amphibia</taxon>
        <taxon>Batrachia</taxon>
        <taxon>Anura</taxon>
        <taxon>Neobatrachia</taxon>
        <taxon>Hyloidea</taxon>
        <taxon>Eleutherodactylidae</taxon>
        <taxon>Eleutherodactylinae</taxon>
        <taxon>Eleutherodactylus</taxon>
        <taxon>Eleutherodactylus</taxon>
    </lineage>
</organism>